<dbReference type="AlphaFoldDB" id="A0A5C1YBN0"/>
<organism evidence="2 3">
    <name type="scientific">Agromyces intestinalis</name>
    <dbReference type="NCBI Taxonomy" id="2592652"/>
    <lineage>
        <taxon>Bacteria</taxon>
        <taxon>Bacillati</taxon>
        <taxon>Actinomycetota</taxon>
        <taxon>Actinomycetes</taxon>
        <taxon>Micrococcales</taxon>
        <taxon>Microbacteriaceae</taxon>
        <taxon>Agromyces</taxon>
    </lineage>
</organism>
<dbReference type="EMBL" id="CP043505">
    <property type="protein sequence ID" value="QEO13493.1"/>
    <property type="molecule type" value="Genomic_DNA"/>
</dbReference>
<dbReference type="SUPFAM" id="SSF46955">
    <property type="entry name" value="Putative DNA-binding domain"/>
    <property type="match status" value="1"/>
</dbReference>
<evidence type="ECO:0000313" key="2">
    <source>
        <dbReference type="EMBL" id="QEO13493.1"/>
    </source>
</evidence>
<dbReference type="Pfam" id="PF12728">
    <property type="entry name" value="HTH_17"/>
    <property type="match status" value="1"/>
</dbReference>
<evidence type="ECO:0000259" key="1">
    <source>
        <dbReference type="Pfam" id="PF12728"/>
    </source>
</evidence>
<accession>A0A5C1YBN0</accession>
<dbReference type="GO" id="GO:0003677">
    <property type="term" value="F:DNA binding"/>
    <property type="evidence" value="ECO:0007669"/>
    <property type="project" value="InterPro"/>
</dbReference>
<protein>
    <submittedName>
        <fullName evidence="2">Helix-turn-helix domain-containing protein</fullName>
    </submittedName>
</protein>
<dbReference type="Proteomes" id="UP000324678">
    <property type="component" value="Chromosome"/>
</dbReference>
<dbReference type="KEGG" id="ail:FLP10_02995"/>
<dbReference type="OrthoDB" id="5524782at2"/>
<reference evidence="2 3" key="1">
    <citation type="submission" date="2019-09" db="EMBL/GenBank/DDBJ databases">
        <title>Genome sequencing of strain KACC 19306.</title>
        <authorList>
            <person name="Heo J."/>
            <person name="Kim S.-J."/>
            <person name="Kim J.-S."/>
            <person name="Hong S.-B."/>
            <person name="Kwon S.-W."/>
        </authorList>
    </citation>
    <scope>NUCLEOTIDE SEQUENCE [LARGE SCALE GENOMIC DNA]</scope>
    <source>
        <strain evidence="2 3">KACC 19306</strain>
    </source>
</reference>
<keyword evidence="3" id="KW-1185">Reference proteome</keyword>
<gene>
    <name evidence="2" type="ORF">FLP10_02995</name>
</gene>
<dbReference type="InterPro" id="IPR036388">
    <property type="entry name" value="WH-like_DNA-bd_sf"/>
</dbReference>
<sequence>MTRRRTSEVGRFISVADAAELLAVDVTTVDELIRSGELPAIRVGESGPWRIEIAQLQLWVDDRYEDTRRYSTWHQGEFSNVFELSTAGREGRLRPLDDDR</sequence>
<feature type="domain" description="Helix-turn-helix" evidence="1">
    <location>
        <begin position="13"/>
        <end position="62"/>
    </location>
</feature>
<dbReference type="Gene3D" id="1.10.10.10">
    <property type="entry name" value="Winged helix-like DNA-binding domain superfamily/Winged helix DNA-binding domain"/>
    <property type="match status" value="1"/>
</dbReference>
<evidence type="ECO:0000313" key="3">
    <source>
        <dbReference type="Proteomes" id="UP000324678"/>
    </source>
</evidence>
<dbReference type="InterPro" id="IPR009061">
    <property type="entry name" value="DNA-bd_dom_put_sf"/>
</dbReference>
<dbReference type="InterPro" id="IPR010093">
    <property type="entry name" value="SinI_DNA-bd"/>
</dbReference>
<dbReference type="InterPro" id="IPR041657">
    <property type="entry name" value="HTH_17"/>
</dbReference>
<dbReference type="NCBIfam" id="TIGR01764">
    <property type="entry name" value="excise"/>
    <property type="match status" value="1"/>
</dbReference>
<name>A0A5C1YBN0_9MICO</name>
<proteinExistence type="predicted"/>
<dbReference type="RefSeq" id="WP_149159516.1">
    <property type="nucleotide sequence ID" value="NZ_CP043505.1"/>
</dbReference>